<organism evidence="2 3">
    <name type="scientific">Streptomonospora salina</name>
    <dbReference type="NCBI Taxonomy" id="104205"/>
    <lineage>
        <taxon>Bacteria</taxon>
        <taxon>Bacillati</taxon>
        <taxon>Actinomycetota</taxon>
        <taxon>Actinomycetes</taxon>
        <taxon>Streptosporangiales</taxon>
        <taxon>Nocardiopsidaceae</taxon>
        <taxon>Streptomonospora</taxon>
    </lineage>
</organism>
<dbReference type="AlphaFoldDB" id="A0A841ECS3"/>
<evidence type="ECO:0000256" key="1">
    <source>
        <dbReference type="SAM" id="MobiDB-lite"/>
    </source>
</evidence>
<evidence type="ECO:0008006" key="4">
    <source>
        <dbReference type="Google" id="ProtNLM"/>
    </source>
</evidence>
<evidence type="ECO:0000313" key="2">
    <source>
        <dbReference type="EMBL" id="MBB5998778.1"/>
    </source>
</evidence>
<feature type="compositionally biased region" description="Basic and acidic residues" evidence="1">
    <location>
        <begin position="726"/>
        <end position="740"/>
    </location>
</feature>
<gene>
    <name evidence="2" type="ORF">HNR25_002529</name>
</gene>
<evidence type="ECO:0000313" key="3">
    <source>
        <dbReference type="Proteomes" id="UP000578077"/>
    </source>
</evidence>
<feature type="region of interest" description="Disordered" evidence="1">
    <location>
        <begin position="697"/>
        <end position="740"/>
    </location>
</feature>
<dbReference type="RefSeq" id="WP_184635269.1">
    <property type="nucleotide sequence ID" value="NZ_BAABKT010000013.1"/>
</dbReference>
<name>A0A841ECS3_9ACTN</name>
<dbReference type="InterPro" id="IPR027417">
    <property type="entry name" value="P-loop_NTPase"/>
</dbReference>
<feature type="region of interest" description="Disordered" evidence="1">
    <location>
        <begin position="105"/>
        <end position="131"/>
    </location>
</feature>
<comment type="caution">
    <text evidence="2">The sequence shown here is derived from an EMBL/GenBank/DDBJ whole genome shotgun (WGS) entry which is preliminary data.</text>
</comment>
<dbReference type="EMBL" id="JACHLY010000001">
    <property type="protein sequence ID" value="MBB5998778.1"/>
    <property type="molecule type" value="Genomic_DNA"/>
</dbReference>
<reference evidence="2 3" key="1">
    <citation type="submission" date="2020-08" db="EMBL/GenBank/DDBJ databases">
        <title>Sequencing the genomes of 1000 actinobacteria strains.</title>
        <authorList>
            <person name="Klenk H.-P."/>
        </authorList>
    </citation>
    <scope>NUCLEOTIDE SEQUENCE [LARGE SCALE GENOMIC DNA]</scope>
    <source>
        <strain evidence="2 3">DSM 44593</strain>
    </source>
</reference>
<dbReference type="Proteomes" id="UP000578077">
    <property type="component" value="Unassembled WGS sequence"/>
</dbReference>
<dbReference type="SUPFAM" id="SSF52540">
    <property type="entry name" value="P-loop containing nucleoside triphosphate hydrolases"/>
    <property type="match status" value="1"/>
</dbReference>
<protein>
    <recommendedName>
        <fullName evidence="4">ATP/GTP-binding protein</fullName>
    </recommendedName>
</protein>
<keyword evidence="3" id="KW-1185">Reference proteome</keyword>
<proteinExistence type="predicted"/>
<accession>A0A841ECS3</accession>
<sequence>METTEPRVHVARAELVLAAGDSAYLRSLPLSPDPLHQLAAAVIDVRPELGERADVCFDLVPLTPARNAHLRRKAMRAAQEEGEGLFAELGRELVGFGRELVGELVPGGGRGDTAQPAARDRGADRPTQTKFDTAEPAFEVQLLLRAESEIPGRAEAHLHQLQAAFDAWRGDNYWRAAGLNLGFAHIGADYWPWRRRFERRWTTGLFRPRKRNIVTASEVSGLLKPPTKHCESLNVRRSGGVVPRLPRELPVYNGQRDVLPIGYATGPDAVERLYGMPLDDLFFSFRIGKSRYGKTETALVQAVSLALAGHGVWFLDPHADGWKRAAPLLTDPEVLARLWEIDLTVRGDDAMIAGYNPLSMAGLTTEHIEDKVDSVVTAVASALSWPDQASRARTILTKAAETLCHLALKLPPEVAPTLFQIPTLLHDEEWRQAVIQLLPAHVRSYWSEVYTKYPAEAAPAVSNIIDRLRSSRTMSAFLGSSATTYDVRTAMDLGKVVFLCTPGGDIGRLASCFLTYDLFRAGRSRIDVAPEGRTRFDAFVDEVTAVDSASKGHLAAILEQLGKYGVRLHAMTQMAQRLSTSTRDALLQNQSLLSSTAGEVDAVRVVTRQWQRHVHPDTVVDLPRYHHIVSATVAGETTTPFRVRGATVDLFAGQHQPDRLHLQRKAIDANLGRQRIGDALTQLESLDARILAAVTSERRSAGPAPGLGSEPDEPVADGGRGSGRITEMHEGADADRSSTG</sequence>